<reference evidence="6 7" key="1">
    <citation type="submission" date="2018-05" db="EMBL/GenBank/DDBJ databases">
        <title>The Hungate 1000. A catalogue of reference genomes from the rumen microbiome.</title>
        <authorList>
            <person name="Kelly W."/>
        </authorList>
    </citation>
    <scope>NUCLEOTIDE SEQUENCE [LARGE SCALE GENOMIC DNA]</scope>
    <source>
        <strain evidence="6 7">SAb67</strain>
    </source>
</reference>
<dbReference type="InterPro" id="IPR009081">
    <property type="entry name" value="PP-bd_ACP"/>
</dbReference>
<dbReference type="GO" id="GO:0071770">
    <property type="term" value="P:DIM/DIP cell wall layer assembly"/>
    <property type="evidence" value="ECO:0007669"/>
    <property type="project" value="TreeGrafter"/>
</dbReference>
<proteinExistence type="predicted"/>
<dbReference type="Gene3D" id="3.30.70.3290">
    <property type="match status" value="1"/>
</dbReference>
<dbReference type="Pfam" id="PF00550">
    <property type="entry name" value="PP-binding"/>
    <property type="match status" value="1"/>
</dbReference>
<dbReference type="PROSITE" id="PS50075">
    <property type="entry name" value="CARRIER"/>
    <property type="match status" value="1"/>
</dbReference>
<evidence type="ECO:0000256" key="1">
    <source>
        <dbReference type="ARBA" id="ARBA00022450"/>
    </source>
</evidence>
<keyword evidence="3" id="KW-0808">Transferase</keyword>
<gene>
    <name evidence="6" type="ORF">IE37_01504</name>
</gene>
<dbReference type="EMBL" id="QGDI01000005">
    <property type="protein sequence ID" value="PWJ13006.1"/>
    <property type="molecule type" value="Genomic_DNA"/>
</dbReference>
<keyword evidence="1" id="KW-0596">Phosphopantetheine</keyword>
<dbReference type="RefSeq" id="WP_181380268.1">
    <property type="nucleotide sequence ID" value="NZ_QGDI01000005.1"/>
</dbReference>
<dbReference type="PROSITE" id="PS52004">
    <property type="entry name" value="KS3_2"/>
    <property type="match status" value="1"/>
</dbReference>
<sequence length="684" mass="75296">MSTTDIAVIGEAYRFNGVRTADELFDALCGKKVLKTRIKAPNIFDQSASYVPYRSMLDDIQLFDAEAFGIDSEGAAILDPQIRILLECAWECLESAGWSVSENTPRNISVFTTASLSSYLLNNLLNNAEALSKHSHIELLDRNDRNVISSMISKIFGLHGESMSVQNGSTSFLQCVCLACDSIISGRCNAAIAGGASVCVPQKAGYVYHEGGPLSGTGKNNVFGNDCDGLIPASGAGMFLLKRLDDALADNDNILAVIKGYSCGYAADRKGRKELIHDAYRAADVAPTDISYAEITGTGIMAKDIEEIRCLSEVFTEEGAAGSSCCLGSVSANTGYAGEASGIAAMGKLVHMLRNRVLIPQAEYTIPFDGFPYDGAFYINDSAEAVEKAEGCMCLNHVSEYGNNIHIILAEAPETDTETEVQDNGYVLLSADSKVSLMALRDQYIRAIELDPDMNAADIAYTTQISRSQYRFRACIKAGDIKELHSGLQDIDIKEFSDCPYYQPDENADIEELIDKWNEGYNIDWSAYYKNRKHGRKIRLPLYQFDRKQFWYEAAEPGAASVVSFEKSTESSDPPAEKTAKTLYERPDLFTEYVAPESEIEQELCAIWSDHLGIRNVGVNDNFMELGGNSIIGTQILNRIQQKYPIDIQISTFIKMPTVAQQAEFIDEELEKIINGMDSDFSFM</sequence>
<dbReference type="Pfam" id="PF02801">
    <property type="entry name" value="Ketoacyl-synt_C"/>
    <property type="match status" value="1"/>
</dbReference>
<organism evidence="6 7">
    <name type="scientific">Ruminococcus flavefaciens</name>
    <dbReference type="NCBI Taxonomy" id="1265"/>
    <lineage>
        <taxon>Bacteria</taxon>
        <taxon>Bacillati</taxon>
        <taxon>Bacillota</taxon>
        <taxon>Clostridia</taxon>
        <taxon>Eubacteriales</taxon>
        <taxon>Oscillospiraceae</taxon>
        <taxon>Ruminococcus</taxon>
    </lineage>
</organism>
<evidence type="ECO:0000259" key="5">
    <source>
        <dbReference type="PROSITE" id="PS52004"/>
    </source>
</evidence>
<dbReference type="PANTHER" id="PTHR43775">
    <property type="entry name" value="FATTY ACID SYNTHASE"/>
    <property type="match status" value="1"/>
</dbReference>
<dbReference type="Pfam" id="PF00109">
    <property type="entry name" value="ketoacyl-synt"/>
    <property type="match status" value="1"/>
</dbReference>
<dbReference type="InterPro" id="IPR020841">
    <property type="entry name" value="PKS_Beta-ketoAc_synthase_dom"/>
</dbReference>
<accession>A0A315Y196</accession>
<dbReference type="SUPFAM" id="SSF47336">
    <property type="entry name" value="ACP-like"/>
    <property type="match status" value="1"/>
</dbReference>
<keyword evidence="2" id="KW-0597">Phosphoprotein</keyword>
<name>A0A315Y196_RUMFL</name>
<evidence type="ECO:0000256" key="2">
    <source>
        <dbReference type="ARBA" id="ARBA00022553"/>
    </source>
</evidence>
<dbReference type="InterPro" id="IPR006162">
    <property type="entry name" value="Ppantetheine_attach_site"/>
</dbReference>
<dbReference type="Proteomes" id="UP000245720">
    <property type="component" value="Unassembled WGS sequence"/>
</dbReference>
<dbReference type="InterPro" id="IPR036736">
    <property type="entry name" value="ACP-like_sf"/>
</dbReference>
<dbReference type="InterPro" id="IPR016039">
    <property type="entry name" value="Thiolase-like"/>
</dbReference>
<dbReference type="SMART" id="SM00825">
    <property type="entry name" value="PKS_KS"/>
    <property type="match status" value="1"/>
</dbReference>
<dbReference type="SUPFAM" id="SSF53901">
    <property type="entry name" value="Thiolase-like"/>
    <property type="match status" value="1"/>
</dbReference>
<evidence type="ECO:0000256" key="3">
    <source>
        <dbReference type="ARBA" id="ARBA00022679"/>
    </source>
</evidence>
<dbReference type="GO" id="GO:0005886">
    <property type="term" value="C:plasma membrane"/>
    <property type="evidence" value="ECO:0007669"/>
    <property type="project" value="TreeGrafter"/>
</dbReference>
<evidence type="ECO:0000313" key="7">
    <source>
        <dbReference type="Proteomes" id="UP000245720"/>
    </source>
</evidence>
<dbReference type="GO" id="GO:0005737">
    <property type="term" value="C:cytoplasm"/>
    <property type="evidence" value="ECO:0007669"/>
    <property type="project" value="TreeGrafter"/>
</dbReference>
<dbReference type="InterPro" id="IPR014031">
    <property type="entry name" value="Ketoacyl_synth_C"/>
</dbReference>
<dbReference type="InterPro" id="IPR014030">
    <property type="entry name" value="Ketoacyl_synth_N"/>
</dbReference>
<feature type="domain" description="Ketosynthase family 3 (KS3)" evidence="5">
    <location>
        <begin position="3"/>
        <end position="411"/>
    </location>
</feature>
<evidence type="ECO:0000313" key="6">
    <source>
        <dbReference type="EMBL" id="PWJ13006.1"/>
    </source>
</evidence>
<feature type="domain" description="Carrier" evidence="4">
    <location>
        <begin position="595"/>
        <end position="670"/>
    </location>
</feature>
<dbReference type="Gene3D" id="1.10.1200.10">
    <property type="entry name" value="ACP-like"/>
    <property type="match status" value="1"/>
</dbReference>
<protein>
    <submittedName>
        <fullName evidence="6">Polyketide synthase PksJ</fullName>
    </submittedName>
</protein>
<dbReference type="GO" id="GO:0004312">
    <property type="term" value="F:fatty acid synthase activity"/>
    <property type="evidence" value="ECO:0007669"/>
    <property type="project" value="TreeGrafter"/>
</dbReference>
<dbReference type="AlphaFoldDB" id="A0A315Y196"/>
<evidence type="ECO:0000259" key="4">
    <source>
        <dbReference type="PROSITE" id="PS50075"/>
    </source>
</evidence>
<dbReference type="PROSITE" id="PS00012">
    <property type="entry name" value="PHOSPHOPANTETHEINE"/>
    <property type="match status" value="1"/>
</dbReference>
<dbReference type="Gene3D" id="3.40.47.10">
    <property type="match status" value="1"/>
</dbReference>
<dbReference type="InterPro" id="IPR050091">
    <property type="entry name" value="PKS_NRPS_Biosynth_Enz"/>
</dbReference>
<dbReference type="CDD" id="cd00833">
    <property type="entry name" value="PKS"/>
    <property type="match status" value="1"/>
</dbReference>
<dbReference type="Pfam" id="PF22621">
    <property type="entry name" value="CurL-like_PKS_C"/>
    <property type="match status" value="1"/>
</dbReference>
<dbReference type="GO" id="GO:0006633">
    <property type="term" value="P:fatty acid biosynthetic process"/>
    <property type="evidence" value="ECO:0007669"/>
    <property type="project" value="TreeGrafter"/>
</dbReference>
<comment type="caution">
    <text evidence="6">The sequence shown here is derived from an EMBL/GenBank/DDBJ whole genome shotgun (WGS) entry which is preliminary data.</text>
</comment>
<dbReference type="PANTHER" id="PTHR43775:SF37">
    <property type="entry name" value="SI:DKEY-61P9.11"/>
    <property type="match status" value="1"/>
</dbReference>